<dbReference type="Pfam" id="PF13302">
    <property type="entry name" value="Acetyltransf_3"/>
    <property type="match status" value="1"/>
</dbReference>
<dbReference type="InterPro" id="IPR000182">
    <property type="entry name" value="GNAT_dom"/>
</dbReference>
<reference evidence="2" key="1">
    <citation type="journal article" date="2014" name="Int. J. Syst. Evol. Microbiol.">
        <title>Complete genome sequence of Corynebacterium casei LMG S-19264T (=DSM 44701T), isolated from a smear-ripened cheese.</title>
        <authorList>
            <consortium name="US DOE Joint Genome Institute (JGI-PGF)"/>
            <person name="Walter F."/>
            <person name="Albersmeier A."/>
            <person name="Kalinowski J."/>
            <person name="Ruckert C."/>
        </authorList>
    </citation>
    <scope>NUCLEOTIDE SEQUENCE</scope>
    <source>
        <strain evidence="2">JCM 3313</strain>
    </source>
</reference>
<dbReference type="GO" id="GO:0016747">
    <property type="term" value="F:acyltransferase activity, transferring groups other than amino-acyl groups"/>
    <property type="evidence" value="ECO:0007669"/>
    <property type="project" value="InterPro"/>
</dbReference>
<dbReference type="PANTHER" id="PTHR43792">
    <property type="entry name" value="GNAT FAMILY, PUTATIVE (AFU_ORTHOLOGUE AFUA_3G00765)-RELATED-RELATED"/>
    <property type="match status" value="1"/>
</dbReference>
<sequence>MRLVTRRLVLRRFQDSDAEALAAYRSDPEVARYQGWDPPLPVRRAVEFVRELADLDPAAPGWFQYAVELRGELIGDIGVNLHENLQQAEIGYTFARAHQGRGYATEAVGRVLEHLFAERGLHRVAAECDARNERSARLLERLGFRLEGHRVASTLHRGEWTDDLLFGLLASEWRAGR</sequence>
<dbReference type="SUPFAM" id="SSF55729">
    <property type="entry name" value="Acyl-CoA N-acyltransferases (Nat)"/>
    <property type="match status" value="1"/>
</dbReference>
<protein>
    <submittedName>
        <fullName evidence="2">N-acetyltransferase</fullName>
    </submittedName>
</protein>
<dbReference type="PANTHER" id="PTHR43792:SF1">
    <property type="entry name" value="N-ACETYLTRANSFERASE DOMAIN-CONTAINING PROTEIN"/>
    <property type="match status" value="1"/>
</dbReference>
<dbReference type="Gene3D" id="3.40.630.30">
    <property type="match status" value="1"/>
</dbReference>
<organism evidence="2 3">
    <name type="scientific">Saccharothrix coeruleofusca</name>
    <dbReference type="NCBI Taxonomy" id="33919"/>
    <lineage>
        <taxon>Bacteria</taxon>
        <taxon>Bacillati</taxon>
        <taxon>Actinomycetota</taxon>
        <taxon>Actinomycetes</taxon>
        <taxon>Pseudonocardiales</taxon>
        <taxon>Pseudonocardiaceae</taxon>
        <taxon>Saccharothrix</taxon>
    </lineage>
</organism>
<gene>
    <name evidence="2" type="ORF">GCM10010185_12720</name>
</gene>
<dbReference type="EMBL" id="BMRG01000002">
    <property type="protein sequence ID" value="GGP42666.1"/>
    <property type="molecule type" value="Genomic_DNA"/>
</dbReference>
<dbReference type="Proteomes" id="UP000639606">
    <property type="component" value="Unassembled WGS sequence"/>
</dbReference>
<name>A0A918ALI4_9PSEU</name>
<comment type="caution">
    <text evidence="2">The sequence shown here is derived from an EMBL/GenBank/DDBJ whole genome shotgun (WGS) entry which is preliminary data.</text>
</comment>
<dbReference type="AlphaFoldDB" id="A0A918ALI4"/>
<proteinExistence type="predicted"/>
<keyword evidence="3" id="KW-1185">Reference proteome</keyword>
<dbReference type="InterPro" id="IPR051531">
    <property type="entry name" value="N-acetyltransferase"/>
</dbReference>
<dbReference type="InterPro" id="IPR016181">
    <property type="entry name" value="Acyl_CoA_acyltransferase"/>
</dbReference>
<evidence type="ECO:0000313" key="2">
    <source>
        <dbReference type="EMBL" id="GGP42666.1"/>
    </source>
</evidence>
<accession>A0A918ALI4</accession>
<evidence type="ECO:0000259" key="1">
    <source>
        <dbReference type="PROSITE" id="PS51186"/>
    </source>
</evidence>
<feature type="domain" description="N-acetyltransferase" evidence="1">
    <location>
        <begin position="8"/>
        <end position="171"/>
    </location>
</feature>
<dbReference type="PROSITE" id="PS51186">
    <property type="entry name" value="GNAT"/>
    <property type="match status" value="1"/>
</dbReference>
<evidence type="ECO:0000313" key="3">
    <source>
        <dbReference type="Proteomes" id="UP000639606"/>
    </source>
</evidence>
<reference evidence="2" key="2">
    <citation type="submission" date="2020-09" db="EMBL/GenBank/DDBJ databases">
        <authorList>
            <person name="Sun Q."/>
            <person name="Ohkuma M."/>
        </authorList>
    </citation>
    <scope>NUCLEOTIDE SEQUENCE</scope>
    <source>
        <strain evidence="2">JCM 3313</strain>
    </source>
</reference>
<dbReference type="RefSeq" id="WP_189222108.1">
    <property type="nucleotide sequence ID" value="NZ_BMRG01000002.1"/>
</dbReference>